<evidence type="ECO:0000313" key="3">
    <source>
        <dbReference type="Proteomes" id="UP001589575"/>
    </source>
</evidence>
<dbReference type="EMBL" id="JBHMFI010000001">
    <property type="protein sequence ID" value="MFB9072196.1"/>
    <property type="molecule type" value="Genomic_DNA"/>
</dbReference>
<feature type="region of interest" description="Disordered" evidence="1">
    <location>
        <begin position="46"/>
        <end position="70"/>
    </location>
</feature>
<accession>A0ABV5FZS8</accession>
<proteinExistence type="predicted"/>
<name>A0ABV5FZS8_9MICC</name>
<reference evidence="2 3" key="1">
    <citation type="submission" date="2024-09" db="EMBL/GenBank/DDBJ databases">
        <authorList>
            <person name="Sun Q."/>
            <person name="Mori K."/>
        </authorList>
    </citation>
    <scope>NUCLEOTIDE SEQUENCE [LARGE SCALE GENOMIC DNA]</scope>
    <source>
        <strain evidence="2 3">CCM 7609</strain>
    </source>
</reference>
<organism evidence="2 3">
    <name type="scientific">Citricoccus parietis</name>
    <dbReference type="NCBI Taxonomy" id="592307"/>
    <lineage>
        <taxon>Bacteria</taxon>
        <taxon>Bacillati</taxon>
        <taxon>Actinomycetota</taxon>
        <taxon>Actinomycetes</taxon>
        <taxon>Micrococcales</taxon>
        <taxon>Micrococcaceae</taxon>
        <taxon>Citricoccus</taxon>
    </lineage>
</organism>
<keyword evidence="3" id="KW-1185">Reference proteome</keyword>
<feature type="region of interest" description="Disordered" evidence="1">
    <location>
        <begin position="1"/>
        <end position="28"/>
    </location>
</feature>
<protein>
    <submittedName>
        <fullName evidence="2">Uncharacterized protein</fullName>
    </submittedName>
</protein>
<evidence type="ECO:0000313" key="2">
    <source>
        <dbReference type="EMBL" id="MFB9072196.1"/>
    </source>
</evidence>
<evidence type="ECO:0000256" key="1">
    <source>
        <dbReference type="SAM" id="MobiDB-lite"/>
    </source>
</evidence>
<sequence length="111" mass="12539">MHGAGPHLHGEHELHPESHPSPTSDRGLRLALVRIPRRIVEPSGHRPAWLRTTRTPASSTDRRRSAHGHPRLLVEGITACRRVRRQAEVCRRQQLLGARRRSGDPGREAEI</sequence>
<gene>
    <name evidence="2" type="ORF">ACFFX0_13675</name>
</gene>
<comment type="caution">
    <text evidence="2">The sequence shown here is derived from an EMBL/GenBank/DDBJ whole genome shotgun (WGS) entry which is preliminary data.</text>
</comment>
<dbReference type="Proteomes" id="UP001589575">
    <property type="component" value="Unassembled WGS sequence"/>
</dbReference>
<feature type="compositionally biased region" description="Basic and acidic residues" evidence="1">
    <location>
        <begin position="8"/>
        <end position="18"/>
    </location>
</feature>